<evidence type="ECO:0000313" key="3">
    <source>
        <dbReference type="Proteomes" id="UP001187415"/>
    </source>
</evidence>
<dbReference type="Proteomes" id="UP001187415">
    <property type="component" value="Unassembled WGS sequence"/>
</dbReference>
<evidence type="ECO:0000256" key="1">
    <source>
        <dbReference type="SAM" id="MobiDB-lite"/>
    </source>
</evidence>
<keyword evidence="3" id="KW-1185">Reference proteome</keyword>
<evidence type="ECO:0000313" key="2">
    <source>
        <dbReference type="EMBL" id="KAK2813478.1"/>
    </source>
</evidence>
<organism evidence="2 3">
    <name type="scientific">Channa striata</name>
    <name type="common">Snakehead murrel</name>
    <name type="synonym">Ophicephalus striatus</name>
    <dbReference type="NCBI Taxonomy" id="64152"/>
    <lineage>
        <taxon>Eukaryota</taxon>
        <taxon>Metazoa</taxon>
        <taxon>Chordata</taxon>
        <taxon>Craniata</taxon>
        <taxon>Vertebrata</taxon>
        <taxon>Euteleostomi</taxon>
        <taxon>Actinopterygii</taxon>
        <taxon>Neopterygii</taxon>
        <taxon>Teleostei</taxon>
        <taxon>Neoteleostei</taxon>
        <taxon>Acanthomorphata</taxon>
        <taxon>Anabantaria</taxon>
        <taxon>Anabantiformes</taxon>
        <taxon>Channoidei</taxon>
        <taxon>Channidae</taxon>
        <taxon>Channa</taxon>
    </lineage>
</organism>
<feature type="region of interest" description="Disordered" evidence="1">
    <location>
        <begin position="223"/>
        <end position="258"/>
    </location>
</feature>
<dbReference type="EMBL" id="JAUPFM010000093">
    <property type="protein sequence ID" value="KAK2813478.1"/>
    <property type="molecule type" value="Genomic_DNA"/>
</dbReference>
<protein>
    <submittedName>
        <fullName evidence="2">Uncharacterized protein</fullName>
    </submittedName>
</protein>
<comment type="caution">
    <text evidence="2">The sequence shown here is derived from an EMBL/GenBank/DDBJ whole genome shotgun (WGS) entry which is preliminary data.</text>
</comment>
<reference evidence="2" key="1">
    <citation type="submission" date="2023-07" db="EMBL/GenBank/DDBJ databases">
        <title>Chromosome-level Genome Assembly of Striped Snakehead (Channa striata).</title>
        <authorList>
            <person name="Liu H."/>
        </authorList>
    </citation>
    <scope>NUCLEOTIDE SEQUENCE</scope>
    <source>
        <strain evidence="2">Gz</strain>
        <tissue evidence="2">Muscle</tissue>
    </source>
</reference>
<name>A0AA88IRG2_CHASR</name>
<gene>
    <name evidence="2" type="ORF">Q5P01_000847</name>
</gene>
<sequence length="451" mass="49069">MTPVPREVVAGFSCGARDPSRGGRHFRPGVLMPKQHLEQTLHNLVRTHRAREAAMVRRGDLRGIGLSAPDGTRVDCIGLERVNRDKSVVLRCEHVGKRLAVSGILADEQRTRGRGASIVGRVLAGVLGSLRTCVCRTSDPAEIYRASLLPQGERVRRGVLKLALGVLNAPGARHPHRIRRLSENHDSRFCNGAQWAGRVGEADVDRGGGVRRVSLCEPPARVAGSASRTKSHLEDRFGVAGESTGVQREEEEGDRGERGQRRRRCACSRCSETRADGRGRLGPYQSCAMPCARSCRRSVSVGRRREGEAPLSGTVVPSVPDPAQRGRKAHQRNSRLSAWLRNHLSQGSQENTCAETSIQRTTTYRDEDLPSSGVGGRDRQDPGARIRWEIADNLVLTSREIAYYDMQMGEEASAAAASSGSVLTAGGMSLEGEEDLCSSDINPFFSRTSAQ</sequence>
<proteinExistence type="predicted"/>
<accession>A0AA88IRG2</accession>
<dbReference type="AlphaFoldDB" id="A0AA88IRG2"/>
<feature type="region of interest" description="Disordered" evidence="1">
    <location>
        <begin position="303"/>
        <end position="332"/>
    </location>
</feature>